<proteinExistence type="predicted"/>
<evidence type="ECO:0000313" key="2">
    <source>
        <dbReference type="Proteomes" id="UP000824201"/>
    </source>
</evidence>
<protein>
    <submittedName>
        <fullName evidence="1">Uncharacterized protein</fullName>
    </submittedName>
</protein>
<dbReference type="AlphaFoldDB" id="A0A9D1EG69"/>
<sequence>MAIHFETHSIPNALTGDIEVPNEATTKISKRLTKTNRKLVKKMKVIDRKEKRSWQKSLLRN</sequence>
<gene>
    <name evidence="1" type="ORF">IAC96_10210</name>
</gene>
<dbReference type="EMBL" id="DVHN01000131">
    <property type="protein sequence ID" value="HIR89313.1"/>
    <property type="molecule type" value="Genomic_DNA"/>
</dbReference>
<dbReference type="Proteomes" id="UP000824201">
    <property type="component" value="Unassembled WGS sequence"/>
</dbReference>
<reference evidence="1" key="2">
    <citation type="journal article" date="2021" name="PeerJ">
        <title>Extensive microbial diversity within the chicken gut microbiome revealed by metagenomics and culture.</title>
        <authorList>
            <person name="Gilroy R."/>
            <person name="Ravi A."/>
            <person name="Getino M."/>
            <person name="Pursley I."/>
            <person name="Horton D.L."/>
            <person name="Alikhan N.F."/>
            <person name="Baker D."/>
            <person name="Gharbi K."/>
            <person name="Hall N."/>
            <person name="Watson M."/>
            <person name="Adriaenssens E.M."/>
            <person name="Foster-Nyarko E."/>
            <person name="Jarju S."/>
            <person name="Secka A."/>
            <person name="Antonio M."/>
            <person name="Oren A."/>
            <person name="Chaudhuri R.R."/>
            <person name="La Ragione R."/>
            <person name="Hildebrand F."/>
            <person name="Pallen M.J."/>
        </authorList>
    </citation>
    <scope>NUCLEOTIDE SEQUENCE</scope>
    <source>
        <strain evidence="1">ChiW13-3771</strain>
    </source>
</reference>
<reference evidence="1" key="1">
    <citation type="submission" date="2020-10" db="EMBL/GenBank/DDBJ databases">
        <authorList>
            <person name="Gilroy R."/>
        </authorList>
    </citation>
    <scope>NUCLEOTIDE SEQUENCE</scope>
    <source>
        <strain evidence="1">ChiW13-3771</strain>
    </source>
</reference>
<comment type="caution">
    <text evidence="1">The sequence shown here is derived from an EMBL/GenBank/DDBJ whole genome shotgun (WGS) entry which is preliminary data.</text>
</comment>
<evidence type="ECO:0000313" key="1">
    <source>
        <dbReference type="EMBL" id="HIR89313.1"/>
    </source>
</evidence>
<name>A0A9D1EG69_9FIRM</name>
<accession>A0A9D1EG69</accession>
<organism evidence="1 2">
    <name type="scientific">Candidatus Fimimorpha faecalis</name>
    <dbReference type="NCBI Taxonomy" id="2840824"/>
    <lineage>
        <taxon>Bacteria</taxon>
        <taxon>Bacillati</taxon>
        <taxon>Bacillota</taxon>
        <taxon>Clostridia</taxon>
        <taxon>Eubacteriales</taxon>
        <taxon>Candidatus Fimimorpha</taxon>
    </lineage>
</organism>